<dbReference type="PANTHER" id="PTHR43684">
    <property type="match status" value="1"/>
</dbReference>
<dbReference type="AlphaFoldDB" id="A0A2A5WS18"/>
<dbReference type="Pfam" id="PF00378">
    <property type="entry name" value="ECH_1"/>
    <property type="match status" value="1"/>
</dbReference>
<dbReference type="InterPro" id="IPR001753">
    <property type="entry name" value="Enoyl-CoA_hydra/iso"/>
</dbReference>
<comment type="similarity">
    <text evidence="1">Belongs to the enoyl-CoA hydratase/isomerase family.</text>
</comment>
<sequence>MVSIDTGTDELVCKVTDRVAIVTLNKPHKKNALGDILTPALRAILPVLESRDDVGCVMLTGAGNAFCSGGDVSGMGGGDNDSRPKTPQERIDELAHKQITLTSRLYHLSKPTVAALPGAAAGAGLSIALACDLRIASESAFILTAFRNIGLSGDYGASWFLPRLIGLAAAKSLMYRAERISAAECKDIGLVDECYPEETFREDAMTYARNLAMGPTSALGRMKDNLQTGLDQSLDASLALEARNMINTGGSTEAGEAIRAFMEKRPPRFH</sequence>
<dbReference type="Proteomes" id="UP000219327">
    <property type="component" value="Unassembled WGS sequence"/>
</dbReference>
<name>A0A2A5WS18_9GAMM</name>
<dbReference type="InterPro" id="IPR051053">
    <property type="entry name" value="ECH/Chromodomain_protein"/>
</dbReference>
<reference evidence="2 3" key="1">
    <citation type="submission" date="2017-08" db="EMBL/GenBank/DDBJ databases">
        <title>Fine stratification of microbial communities through a metagenomic profile of the photic zone.</title>
        <authorList>
            <person name="Haro-Moreno J.M."/>
            <person name="Lopez-Perez M."/>
            <person name="De La Torre J."/>
            <person name="Picazo A."/>
            <person name="Camacho A."/>
            <person name="Rodriguez-Valera F."/>
        </authorList>
    </citation>
    <scope>NUCLEOTIDE SEQUENCE [LARGE SCALE GENOMIC DNA]</scope>
    <source>
        <strain evidence="2">MED-G24</strain>
    </source>
</reference>
<dbReference type="Gene3D" id="3.90.226.10">
    <property type="entry name" value="2-enoyl-CoA Hydratase, Chain A, domain 1"/>
    <property type="match status" value="1"/>
</dbReference>
<dbReference type="Gene3D" id="1.10.12.10">
    <property type="entry name" value="Lyase 2-enoyl-coa Hydratase, Chain A, domain 2"/>
    <property type="match status" value="1"/>
</dbReference>
<gene>
    <name evidence="2" type="ORF">CNE99_06495</name>
</gene>
<dbReference type="PANTHER" id="PTHR43684:SF4">
    <property type="entry name" value="ENOYL-COA HYDRATASE_ISOMERASE FAMILY PROTEIN (AFU_ORTHOLOGUE AFUA_1G01890)"/>
    <property type="match status" value="1"/>
</dbReference>
<organism evidence="2 3">
    <name type="scientific">OM182 bacterium MED-G24</name>
    <dbReference type="NCBI Taxonomy" id="1986255"/>
    <lineage>
        <taxon>Bacteria</taxon>
        <taxon>Pseudomonadati</taxon>
        <taxon>Pseudomonadota</taxon>
        <taxon>Gammaproteobacteria</taxon>
        <taxon>OMG group</taxon>
        <taxon>OM182 clade</taxon>
    </lineage>
</organism>
<evidence type="ECO:0000313" key="2">
    <source>
        <dbReference type="EMBL" id="PDH38926.1"/>
    </source>
</evidence>
<evidence type="ECO:0000256" key="1">
    <source>
        <dbReference type="ARBA" id="ARBA00005254"/>
    </source>
</evidence>
<dbReference type="GO" id="GO:0003824">
    <property type="term" value="F:catalytic activity"/>
    <property type="evidence" value="ECO:0007669"/>
    <property type="project" value="UniProtKB-ARBA"/>
</dbReference>
<dbReference type="SUPFAM" id="SSF52096">
    <property type="entry name" value="ClpP/crotonase"/>
    <property type="match status" value="1"/>
</dbReference>
<comment type="caution">
    <text evidence="2">The sequence shown here is derived from an EMBL/GenBank/DDBJ whole genome shotgun (WGS) entry which is preliminary data.</text>
</comment>
<accession>A0A2A5WS18</accession>
<dbReference type="InterPro" id="IPR029045">
    <property type="entry name" value="ClpP/crotonase-like_dom_sf"/>
</dbReference>
<evidence type="ECO:0000313" key="3">
    <source>
        <dbReference type="Proteomes" id="UP000219327"/>
    </source>
</evidence>
<proteinExistence type="inferred from homology"/>
<dbReference type="CDD" id="cd06558">
    <property type="entry name" value="crotonase-like"/>
    <property type="match status" value="1"/>
</dbReference>
<protein>
    <submittedName>
        <fullName evidence="2">Enoyl-CoA hydratase</fullName>
    </submittedName>
</protein>
<dbReference type="InterPro" id="IPR014748">
    <property type="entry name" value="Enoyl-CoA_hydra_C"/>
</dbReference>
<dbReference type="EMBL" id="NTKD01000032">
    <property type="protein sequence ID" value="PDH38926.1"/>
    <property type="molecule type" value="Genomic_DNA"/>
</dbReference>